<proteinExistence type="inferred from homology"/>
<organism evidence="6 7">
    <name type="scientific">SAR86 cluster bacterium SAR86B</name>
    <dbReference type="NCBI Taxonomy" id="1123867"/>
    <lineage>
        <taxon>Bacteria</taxon>
        <taxon>Pseudomonadati</taxon>
        <taxon>Pseudomonadota</taxon>
        <taxon>Gammaproteobacteria</taxon>
        <taxon>SAR86 cluster</taxon>
    </lineage>
</organism>
<feature type="transmembrane region" description="Helical" evidence="3">
    <location>
        <begin position="265"/>
        <end position="283"/>
    </location>
</feature>
<keyword evidence="3" id="KW-1133">Transmembrane helix</keyword>
<feature type="transmembrane region" description="Helical" evidence="3">
    <location>
        <begin position="413"/>
        <end position="432"/>
    </location>
</feature>
<dbReference type="GO" id="GO:0020037">
    <property type="term" value="F:heme binding"/>
    <property type="evidence" value="ECO:0007669"/>
    <property type="project" value="InterPro"/>
</dbReference>
<feature type="transmembrane region" description="Helical" evidence="3">
    <location>
        <begin position="198"/>
        <end position="222"/>
    </location>
</feature>
<feature type="transmembrane region" description="Helical" evidence="3">
    <location>
        <begin position="342"/>
        <end position="363"/>
    </location>
</feature>
<comment type="similarity">
    <text evidence="1">Belongs to the CcmF/CycK/Ccl1/NrfE/CcsA family.</text>
</comment>
<dbReference type="PANTHER" id="PTHR43653">
    <property type="entry name" value="CYTOCHROME C ASSEMBLY PROTEIN-RELATED"/>
    <property type="match status" value="1"/>
</dbReference>
<dbReference type="EMBL" id="JH611185">
    <property type="protein sequence ID" value="EJP72923.1"/>
    <property type="molecule type" value="Genomic_DNA"/>
</dbReference>
<evidence type="ECO:0000256" key="2">
    <source>
        <dbReference type="ARBA" id="ARBA00022748"/>
    </source>
</evidence>
<dbReference type="InterPro" id="IPR002541">
    <property type="entry name" value="Cyt_c_assembly"/>
</dbReference>
<dbReference type="GO" id="GO:0016020">
    <property type="term" value="C:membrane"/>
    <property type="evidence" value="ECO:0007669"/>
    <property type="project" value="InterPro"/>
</dbReference>
<feature type="domain" description="Cytochrome c-type biogenesis protein CcmF C-terminal" evidence="5">
    <location>
        <begin position="306"/>
        <end position="610"/>
    </location>
</feature>
<evidence type="ECO:0000256" key="1">
    <source>
        <dbReference type="ARBA" id="ARBA00009186"/>
    </source>
</evidence>
<gene>
    <name evidence="6" type="ORF">NT02SARS_0864</name>
</gene>
<evidence type="ECO:0000259" key="4">
    <source>
        <dbReference type="Pfam" id="PF01578"/>
    </source>
</evidence>
<keyword evidence="3" id="KW-0472">Membrane</keyword>
<dbReference type="GO" id="GO:0017004">
    <property type="term" value="P:cytochrome complex assembly"/>
    <property type="evidence" value="ECO:0007669"/>
    <property type="project" value="UniProtKB-KW"/>
</dbReference>
<feature type="transmembrane region" description="Helical" evidence="3">
    <location>
        <begin position="234"/>
        <end position="253"/>
    </location>
</feature>
<evidence type="ECO:0000259" key="5">
    <source>
        <dbReference type="Pfam" id="PF16327"/>
    </source>
</evidence>
<evidence type="ECO:0000313" key="6">
    <source>
        <dbReference type="EMBL" id="EJP72923.1"/>
    </source>
</evidence>
<feature type="transmembrane region" description="Helical" evidence="3">
    <location>
        <begin position="590"/>
        <end position="609"/>
    </location>
</feature>
<name>J5KD11_9GAMM</name>
<dbReference type="InterPro" id="IPR032523">
    <property type="entry name" value="CcmF_C"/>
</dbReference>
<feature type="transmembrane region" description="Helical" evidence="3">
    <location>
        <begin position="33"/>
        <end position="53"/>
    </location>
</feature>
<protein>
    <submittedName>
        <fullName evidence="6">Cytochrome c-type biogenesis protein CcmF</fullName>
    </submittedName>
</protein>
<evidence type="ECO:0000313" key="7">
    <source>
        <dbReference type="Proteomes" id="UP000010116"/>
    </source>
</evidence>
<feature type="transmembrane region" description="Helical" evidence="3">
    <location>
        <begin position="73"/>
        <end position="101"/>
    </location>
</feature>
<accession>J5KD11</accession>
<keyword evidence="2" id="KW-0201">Cytochrome c-type biogenesis</keyword>
<keyword evidence="3" id="KW-0812">Transmembrane</keyword>
<dbReference type="Pfam" id="PF16327">
    <property type="entry name" value="CcmF_C"/>
    <property type="match status" value="1"/>
</dbReference>
<feature type="transmembrane region" description="Helical" evidence="3">
    <location>
        <begin position="438"/>
        <end position="457"/>
    </location>
</feature>
<feature type="domain" description="Cytochrome c assembly protein" evidence="4">
    <location>
        <begin position="80"/>
        <end position="286"/>
    </location>
</feature>
<feature type="transmembrane region" description="Helical" evidence="3">
    <location>
        <begin position="6"/>
        <end position="21"/>
    </location>
</feature>
<dbReference type="PANTHER" id="PTHR43653:SF1">
    <property type="entry name" value="CYTOCHROME C-TYPE BIOGENESIS PROTEIN CCMF"/>
    <property type="match status" value="1"/>
</dbReference>
<evidence type="ECO:0000256" key="3">
    <source>
        <dbReference type="SAM" id="Phobius"/>
    </source>
</evidence>
<sequence length="616" mass="70073">MSILSGASFLLCACLSFLFIKQADASKSLIKNIFSNSCYLLFISFGIYVYLAISDDFSVEYIANHSNSNLPVFYKISSIWSAHEGSMFVWILFLAIWGYFFNLHKPSNDQIKMTSIGIISLILFGFMVFLLLTSSPFTQILPLAPENGADINPVLQDPALAMHPPTLYLGYVGFVIPFAYSISFLIHEEYSYSWERAIRSWSVIAWSFLTIGIALGSWWAYYELGWGGYWFWDPVENVALMPWLAATAFIHSLKVSADTRAHRSWTILLALLVFSLSLFGAFIVRSGIIDSVHSFANDPERGLYLLAFCSIIVLSSLFIYANKYEKLLSKKSTLLSKQSFISINNILFITLIFSTMLGVLYPLIFEYLYNEKISVGAPFYNSIYIPITIIAAAFLVFSIEINWNGSLSKIKFLHPLSFSIIFAFVITLYLYKEFEIKNILLLISLFVGYLIIIRYLFVLFMSKYINIASFCAHFGLGVLIVAISLNSLLSSERVLNLNINETKTYKGINITLEQIKVLKGSNYDSIKGFLKVNDGANQYILEPEKRRYFVRGQITTETDIKVTPIKDIYVTLGDQLDDGSWIVNIQLNYFIRYIWASMIMMALASLFIISNTRRQS</sequence>
<reference evidence="6 7" key="1">
    <citation type="journal article" date="2012" name="ISME J.">
        <title>Genomic insights to SAR86, an abundant and uncultivated marine bacterial lineage.</title>
        <authorList>
            <person name="Dupont C.L."/>
            <person name="Rusch D.B."/>
            <person name="Yooseph S."/>
            <person name="Lombardo M.J."/>
            <person name="Richter R.A."/>
            <person name="Valas R."/>
            <person name="Novotny M."/>
            <person name="Yee-Greenbaum J."/>
            <person name="Selengut J.D."/>
            <person name="Haft D.H."/>
            <person name="Halpern A.L."/>
            <person name="Lasken R.S."/>
            <person name="Nealson K."/>
            <person name="Friedman R."/>
            <person name="Venter J.C."/>
        </authorList>
    </citation>
    <scope>NUCLEOTIDE SEQUENCE [LARGE SCALE GENOMIC DNA]</scope>
</reference>
<dbReference type="Pfam" id="PF01578">
    <property type="entry name" value="Cytochrom_C_asm"/>
    <property type="match status" value="1"/>
</dbReference>
<feature type="transmembrane region" description="Helical" evidence="3">
    <location>
        <begin position="383"/>
        <end position="401"/>
    </location>
</feature>
<dbReference type="GO" id="GO:0015232">
    <property type="term" value="F:heme transmembrane transporter activity"/>
    <property type="evidence" value="ECO:0007669"/>
    <property type="project" value="InterPro"/>
</dbReference>
<dbReference type="InterPro" id="IPR003567">
    <property type="entry name" value="Cyt_c_biogenesis"/>
</dbReference>
<dbReference type="Proteomes" id="UP000010116">
    <property type="component" value="Unassembled WGS sequence"/>
</dbReference>
<feature type="transmembrane region" description="Helical" evidence="3">
    <location>
        <begin position="464"/>
        <end position="485"/>
    </location>
</feature>
<feature type="transmembrane region" description="Helical" evidence="3">
    <location>
        <begin position="303"/>
        <end position="321"/>
    </location>
</feature>
<dbReference type="AlphaFoldDB" id="J5KD11"/>
<feature type="transmembrane region" description="Helical" evidence="3">
    <location>
        <begin position="113"/>
        <end position="132"/>
    </location>
</feature>
<feature type="transmembrane region" description="Helical" evidence="3">
    <location>
        <begin position="168"/>
        <end position="186"/>
    </location>
</feature>
<dbReference type="HOGENOM" id="CLU_015041_3_0_6"/>
<dbReference type="PRINTS" id="PR01410">
    <property type="entry name" value="CCBIOGENESIS"/>
</dbReference>